<protein>
    <submittedName>
        <fullName evidence="2">Anti-sigma factor</fullName>
    </submittedName>
</protein>
<accession>A0A934MIY5</accession>
<gene>
    <name evidence="2" type="ORF">JEQ47_18425</name>
</gene>
<dbReference type="AlphaFoldDB" id="A0A934MIY5"/>
<dbReference type="Proteomes" id="UP000602124">
    <property type="component" value="Unassembled WGS sequence"/>
</dbReference>
<keyword evidence="3" id="KW-1185">Reference proteome</keyword>
<sequence length="266" mass="28490">MSGITQDVLMAYLDGQLDAEARAEVDARLVADPDLAQDLAQLQRQSDAIRTLYGPVASEPVPARLSPHRIALEQSRRQWRGVARAAMIVALLGIGMAAGWLVRPASEAPALYNRLIADAVSAHTVYVSENRHAVEVPGAEAEHLSTWLSNRLATDLAMPDLAGSGLAFLGGRLLPAPAVPGGRAAQLMYEDSTGERVTLYITPSSGIDGPTLETLRLGDDNVLYWANDFVTCTIVGPQDPQRLQALADSVFAQLTPSAPAVEYREL</sequence>
<keyword evidence="1" id="KW-1133">Transmembrane helix</keyword>
<dbReference type="EMBL" id="JAEKMH010000005">
    <property type="protein sequence ID" value="MBJ3786707.1"/>
    <property type="molecule type" value="Genomic_DNA"/>
</dbReference>
<keyword evidence="1" id="KW-0812">Transmembrane</keyword>
<reference evidence="2" key="1">
    <citation type="submission" date="2020-12" db="EMBL/GenBank/DDBJ databases">
        <title>Devosia sp. MSA67 isolated from Mo River.</title>
        <authorList>
            <person name="Ma F."/>
            <person name="Zi Z."/>
        </authorList>
    </citation>
    <scope>NUCLEOTIDE SEQUENCE</scope>
    <source>
        <strain evidence="2">MSA67</strain>
    </source>
</reference>
<evidence type="ECO:0000313" key="3">
    <source>
        <dbReference type="Proteomes" id="UP000602124"/>
    </source>
</evidence>
<proteinExistence type="predicted"/>
<dbReference type="RefSeq" id="WP_198877911.1">
    <property type="nucleotide sequence ID" value="NZ_JAEKMH010000005.1"/>
</dbReference>
<feature type="transmembrane region" description="Helical" evidence="1">
    <location>
        <begin position="82"/>
        <end position="102"/>
    </location>
</feature>
<comment type="caution">
    <text evidence="2">The sequence shown here is derived from an EMBL/GenBank/DDBJ whole genome shotgun (WGS) entry which is preliminary data.</text>
</comment>
<evidence type="ECO:0000256" key="1">
    <source>
        <dbReference type="SAM" id="Phobius"/>
    </source>
</evidence>
<evidence type="ECO:0000313" key="2">
    <source>
        <dbReference type="EMBL" id="MBJ3786707.1"/>
    </source>
</evidence>
<organism evidence="2 3">
    <name type="scientific">Devosia sediminis</name>
    <dbReference type="NCBI Taxonomy" id="2798801"/>
    <lineage>
        <taxon>Bacteria</taxon>
        <taxon>Pseudomonadati</taxon>
        <taxon>Pseudomonadota</taxon>
        <taxon>Alphaproteobacteria</taxon>
        <taxon>Hyphomicrobiales</taxon>
        <taxon>Devosiaceae</taxon>
        <taxon>Devosia</taxon>
    </lineage>
</organism>
<keyword evidence="1" id="KW-0472">Membrane</keyword>
<name>A0A934MIY5_9HYPH</name>